<dbReference type="RefSeq" id="WP_195172390.1">
    <property type="nucleotide sequence ID" value="NZ_CP062983.1"/>
</dbReference>
<dbReference type="AlphaFoldDB" id="A0A7S8IG61"/>
<dbReference type="PANTHER" id="PTHR44591">
    <property type="entry name" value="STRESS RESPONSE REGULATOR PROTEIN 1"/>
    <property type="match status" value="1"/>
</dbReference>
<evidence type="ECO:0000313" key="5">
    <source>
        <dbReference type="Proteomes" id="UP000594468"/>
    </source>
</evidence>
<evidence type="ECO:0000313" key="4">
    <source>
        <dbReference type="EMBL" id="QPC84327.1"/>
    </source>
</evidence>
<dbReference type="InterPro" id="IPR050595">
    <property type="entry name" value="Bact_response_regulator"/>
</dbReference>
<name>A0A7S8IG61_9CHLR</name>
<proteinExistence type="predicted"/>
<organism evidence="4 5">
    <name type="scientific">Phototrophicus methaneseepsis</name>
    <dbReference type="NCBI Taxonomy" id="2710758"/>
    <lineage>
        <taxon>Bacteria</taxon>
        <taxon>Bacillati</taxon>
        <taxon>Chloroflexota</taxon>
        <taxon>Candidatus Thermofontia</taxon>
        <taxon>Phototrophicales</taxon>
        <taxon>Phototrophicaceae</taxon>
        <taxon>Phototrophicus</taxon>
    </lineage>
</organism>
<keyword evidence="1 2" id="KW-0597">Phosphoprotein</keyword>
<dbReference type="PANTHER" id="PTHR44591:SF3">
    <property type="entry name" value="RESPONSE REGULATORY DOMAIN-CONTAINING PROTEIN"/>
    <property type="match status" value="1"/>
</dbReference>
<evidence type="ECO:0000256" key="2">
    <source>
        <dbReference type="PROSITE-ProRule" id="PRU00169"/>
    </source>
</evidence>
<feature type="modified residue" description="4-aspartylphosphate" evidence="2">
    <location>
        <position position="56"/>
    </location>
</feature>
<dbReference type="KEGG" id="pmet:G4Y79_08120"/>
<dbReference type="GO" id="GO:0000160">
    <property type="term" value="P:phosphorelay signal transduction system"/>
    <property type="evidence" value="ECO:0007669"/>
    <property type="project" value="InterPro"/>
</dbReference>
<gene>
    <name evidence="4" type="ORF">G4Y79_08120</name>
</gene>
<dbReference type="PROSITE" id="PS50110">
    <property type="entry name" value="RESPONSE_REGULATORY"/>
    <property type="match status" value="1"/>
</dbReference>
<dbReference type="InterPro" id="IPR001789">
    <property type="entry name" value="Sig_transdc_resp-reg_receiver"/>
</dbReference>
<accession>A0A7S8IG61</accession>
<dbReference type="Gene3D" id="3.40.50.2300">
    <property type="match status" value="1"/>
</dbReference>
<protein>
    <submittedName>
        <fullName evidence="4">Response regulator</fullName>
    </submittedName>
</protein>
<dbReference type="Proteomes" id="UP000594468">
    <property type="component" value="Chromosome"/>
</dbReference>
<dbReference type="EMBL" id="CP062983">
    <property type="protein sequence ID" value="QPC84327.1"/>
    <property type="molecule type" value="Genomic_DNA"/>
</dbReference>
<dbReference type="SMART" id="SM00448">
    <property type="entry name" value="REC"/>
    <property type="match status" value="1"/>
</dbReference>
<dbReference type="InterPro" id="IPR011006">
    <property type="entry name" value="CheY-like_superfamily"/>
</dbReference>
<keyword evidence="5" id="KW-1185">Reference proteome</keyword>
<dbReference type="Pfam" id="PF00072">
    <property type="entry name" value="Response_reg"/>
    <property type="match status" value="1"/>
</dbReference>
<sequence length="124" mass="13896">MNVNQPQIFLVEDDPTLSDIFIDVFEINGYNIAYAADGQSAIEYLQCSKPKLILLDLHLPIMSGQTLLQHIRQQKHLDHTHIVLLTADGIRARALAPQVDQVILKPVRYEVLIKLAQSLGVETA</sequence>
<dbReference type="SUPFAM" id="SSF52172">
    <property type="entry name" value="CheY-like"/>
    <property type="match status" value="1"/>
</dbReference>
<feature type="domain" description="Response regulatory" evidence="3">
    <location>
        <begin position="7"/>
        <end position="120"/>
    </location>
</feature>
<evidence type="ECO:0000259" key="3">
    <source>
        <dbReference type="PROSITE" id="PS50110"/>
    </source>
</evidence>
<reference evidence="4 5" key="1">
    <citation type="submission" date="2020-02" db="EMBL/GenBank/DDBJ databases">
        <authorList>
            <person name="Zheng R.K."/>
            <person name="Sun C.M."/>
        </authorList>
    </citation>
    <scope>NUCLEOTIDE SEQUENCE [LARGE SCALE GENOMIC DNA]</scope>
    <source>
        <strain evidence="5">rifampicinis</strain>
    </source>
</reference>
<evidence type="ECO:0000256" key="1">
    <source>
        <dbReference type="ARBA" id="ARBA00022553"/>
    </source>
</evidence>